<evidence type="ECO:0000256" key="2">
    <source>
        <dbReference type="ARBA" id="ARBA00022448"/>
    </source>
</evidence>
<dbReference type="AlphaFoldDB" id="A0A6B1DWG6"/>
<feature type="transmembrane region" description="Helical" evidence="7">
    <location>
        <begin position="131"/>
        <end position="153"/>
    </location>
</feature>
<comment type="caution">
    <text evidence="9">The sequence shown here is derived from an EMBL/GenBank/DDBJ whole genome shotgun (WGS) entry which is preliminary data.</text>
</comment>
<dbReference type="PANTHER" id="PTHR43744:SF12">
    <property type="entry name" value="ABC TRANSPORTER PERMEASE PROTEIN MG189-RELATED"/>
    <property type="match status" value="1"/>
</dbReference>
<keyword evidence="3" id="KW-1003">Cell membrane</keyword>
<dbReference type="Pfam" id="PF00528">
    <property type="entry name" value="BPD_transp_1"/>
    <property type="match status" value="1"/>
</dbReference>
<feature type="transmembrane region" description="Helical" evidence="7">
    <location>
        <begin position="205"/>
        <end position="230"/>
    </location>
</feature>
<dbReference type="PROSITE" id="PS50928">
    <property type="entry name" value="ABC_TM1"/>
    <property type="match status" value="1"/>
</dbReference>
<keyword evidence="2 7" id="KW-0813">Transport</keyword>
<dbReference type="Gene3D" id="1.10.3720.10">
    <property type="entry name" value="MetI-like"/>
    <property type="match status" value="1"/>
</dbReference>
<evidence type="ECO:0000259" key="8">
    <source>
        <dbReference type="PROSITE" id="PS50928"/>
    </source>
</evidence>
<organism evidence="9">
    <name type="scientific">Caldilineaceae bacterium SB0662_bin_9</name>
    <dbReference type="NCBI Taxonomy" id="2605258"/>
    <lineage>
        <taxon>Bacteria</taxon>
        <taxon>Bacillati</taxon>
        <taxon>Chloroflexota</taxon>
        <taxon>Caldilineae</taxon>
        <taxon>Caldilineales</taxon>
        <taxon>Caldilineaceae</taxon>
    </lineage>
</organism>
<accession>A0A6B1DWG6</accession>
<evidence type="ECO:0000256" key="6">
    <source>
        <dbReference type="ARBA" id="ARBA00023136"/>
    </source>
</evidence>
<dbReference type="InterPro" id="IPR035906">
    <property type="entry name" value="MetI-like_sf"/>
</dbReference>
<keyword evidence="4 7" id="KW-0812">Transmembrane</keyword>
<protein>
    <submittedName>
        <fullName evidence="9">Carbohydrate ABC transporter permease</fullName>
    </submittedName>
</protein>
<dbReference type="GO" id="GO:0005886">
    <property type="term" value="C:plasma membrane"/>
    <property type="evidence" value="ECO:0007669"/>
    <property type="project" value="UniProtKB-SubCell"/>
</dbReference>
<name>A0A6B1DWG6_9CHLR</name>
<dbReference type="CDD" id="cd06261">
    <property type="entry name" value="TM_PBP2"/>
    <property type="match status" value="1"/>
</dbReference>
<feature type="domain" description="ABC transmembrane type-1" evidence="8">
    <location>
        <begin position="94"/>
        <end position="286"/>
    </location>
</feature>
<comment type="similarity">
    <text evidence="7">Belongs to the binding-protein-dependent transport system permease family.</text>
</comment>
<evidence type="ECO:0000256" key="1">
    <source>
        <dbReference type="ARBA" id="ARBA00004651"/>
    </source>
</evidence>
<reference evidence="9" key="1">
    <citation type="submission" date="2019-09" db="EMBL/GenBank/DDBJ databases">
        <title>Characterisation of the sponge microbiome using genome-centric metagenomics.</title>
        <authorList>
            <person name="Engelberts J.P."/>
            <person name="Robbins S.J."/>
            <person name="De Goeij J.M."/>
            <person name="Aranda M."/>
            <person name="Bell S.C."/>
            <person name="Webster N.S."/>
        </authorList>
    </citation>
    <scope>NUCLEOTIDE SEQUENCE</scope>
    <source>
        <strain evidence="9">SB0662_bin_9</strain>
    </source>
</reference>
<keyword evidence="5 7" id="KW-1133">Transmembrane helix</keyword>
<feature type="transmembrane region" description="Helical" evidence="7">
    <location>
        <begin position="25"/>
        <end position="46"/>
    </location>
</feature>
<dbReference type="SUPFAM" id="SSF161098">
    <property type="entry name" value="MetI-like"/>
    <property type="match status" value="1"/>
</dbReference>
<feature type="transmembrane region" description="Helical" evidence="7">
    <location>
        <begin position="165"/>
        <end position="184"/>
    </location>
</feature>
<keyword evidence="6 7" id="KW-0472">Membrane</keyword>
<dbReference type="EMBL" id="VXPY01000094">
    <property type="protein sequence ID" value="MYD91327.1"/>
    <property type="molecule type" value="Genomic_DNA"/>
</dbReference>
<proteinExistence type="inferred from homology"/>
<evidence type="ECO:0000256" key="3">
    <source>
        <dbReference type="ARBA" id="ARBA00022475"/>
    </source>
</evidence>
<feature type="transmembrane region" description="Helical" evidence="7">
    <location>
        <begin position="265"/>
        <end position="285"/>
    </location>
</feature>
<gene>
    <name evidence="9" type="ORF">F4Y08_13485</name>
</gene>
<dbReference type="InterPro" id="IPR000515">
    <property type="entry name" value="MetI-like"/>
</dbReference>
<evidence type="ECO:0000256" key="7">
    <source>
        <dbReference type="RuleBase" id="RU363032"/>
    </source>
</evidence>
<evidence type="ECO:0000256" key="5">
    <source>
        <dbReference type="ARBA" id="ARBA00022989"/>
    </source>
</evidence>
<evidence type="ECO:0000256" key="4">
    <source>
        <dbReference type="ARBA" id="ARBA00022692"/>
    </source>
</evidence>
<dbReference type="PANTHER" id="PTHR43744">
    <property type="entry name" value="ABC TRANSPORTER PERMEASE PROTEIN MG189-RELATED-RELATED"/>
    <property type="match status" value="1"/>
</dbReference>
<comment type="subcellular location">
    <subcellularLocation>
        <location evidence="1 7">Cell membrane</location>
        <topology evidence="1 7">Multi-pass membrane protein</topology>
    </subcellularLocation>
</comment>
<sequence length="301" mass="34703">MTASSTSLRTLLLGNRFRRGLLKTIYIYSALFVYAVLFLLPFYWMLNTSLKEPLRVFQIPPDWYPNPVVFRNYLDAWVNERTDIAAEIPVYNYAKNTVIITVNGVIATTFSSALIAYAFARMDFPGKQAMFLGVISTLMIPFTVLMVPQFILWKNLNWLDTFLPLMVPYWFGSAWNVFLLRQFFMTIPLEYDESARIDGATHWTIFSRLIVPLSKPALGAIGVLAFVFFWNDFLGPLIILSKPQNFTLTMYLANFSVAFVRTTPWHLYMAASLTIISPCLILFFFSQRAFIQGITITDFKR</sequence>
<evidence type="ECO:0000313" key="9">
    <source>
        <dbReference type="EMBL" id="MYD91327.1"/>
    </source>
</evidence>
<dbReference type="GO" id="GO:0055085">
    <property type="term" value="P:transmembrane transport"/>
    <property type="evidence" value="ECO:0007669"/>
    <property type="project" value="InterPro"/>
</dbReference>
<feature type="transmembrane region" description="Helical" evidence="7">
    <location>
        <begin position="98"/>
        <end position="119"/>
    </location>
</feature>